<dbReference type="EMBL" id="LUCM01001102">
    <property type="protein sequence ID" value="KAA0199493.1"/>
    <property type="molecule type" value="Genomic_DNA"/>
</dbReference>
<dbReference type="AlphaFoldDB" id="A0A8E0S573"/>
<keyword evidence="2" id="KW-0472">Membrane</keyword>
<dbReference type="PANTHER" id="PTHR21579">
    <property type="entry name" value="PROTEIN TINCAR"/>
    <property type="match status" value="1"/>
</dbReference>
<feature type="transmembrane region" description="Helical" evidence="2">
    <location>
        <begin position="317"/>
        <end position="339"/>
    </location>
</feature>
<gene>
    <name evidence="3" type="ORF">FBUS_02273</name>
</gene>
<feature type="transmembrane region" description="Helical" evidence="2">
    <location>
        <begin position="167"/>
        <end position="185"/>
    </location>
</feature>
<dbReference type="InterPro" id="IPR053291">
    <property type="entry name" value="Ommatidial_diff-associated"/>
</dbReference>
<sequence>MHGPVTNASYVQTVARFSQCYLSLGGLGQLPQTHQQLETANRLQWVGADSLIRLVPEISHPIGMKTAQKSISVELVNFAMAGVLIGVSVPAVFWHLSILYACITSFLIGITIIHLVVDYASASLLIQYATCLAYPEQMDSNGLGLSSSGTYEQLRASLMLIRSPVQLPTWALVLLTGLGFLPYLMNFHLLYAFGLACLGRWQSSHRQVEQTHRYYGCRGKVHTSAPVSLQSGYSLHQPADGSSSEANGNGGTHRNIVKPVCPRTKCEFSKTLWIWIHSHNGTITALSGIGFLFLSTSLRIPIQCELMRVYWENGDPLCLTSMVLFVITFLSWLLIWIGFALRRPYLFPLWEPNSMNVKSSTENLIASFNKENSAYVRCNGEDMRLLGITEENRTVPIFLDGDAVLYSTVQKNPNQMSLHRTDPGASPLTLTAYDHHWRPATINVASLVTEKDNCAAANECLEEVTSPRSPTNAASESVPIGGISDTSETMKQSMNSQREDIISSTQIIDNIQQQDPREKPTNYLVDSVLVPTIAEVKFFGNSPGPVNVRGGKRRDSGTDSYLLNAAHQYPVATSPPSNKSNVSNSAAIGNNLNGSSQLIPCDQGNQRISFRHVTRNSPYLVVPNTQTEARTDSSDSGDSACKMSENQDCFTSIRSYRYNLASLESHLMVGAMSNGEGDRSNSPVSLPPPMSALSTHLYDPPSRQDYSDFTDQPVRSWNGTSGLVVLTPRTDDGRTNPNDLFEGKLSSQV</sequence>
<feature type="compositionally biased region" description="Polar residues" evidence="1">
    <location>
        <begin position="234"/>
        <end position="247"/>
    </location>
</feature>
<feature type="compositionally biased region" description="Polar residues" evidence="1">
    <location>
        <begin position="466"/>
        <end position="475"/>
    </location>
</feature>
<feature type="transmembrane region" description="Helical" evidence="2">
    <location>
        <begin position="272"/>
        <end position="296"/>
    </location>
</feature>
<dbReference type="OrthoDB" id="6248473at2759"/>
<evidence type="ECO:0000256" key="1">
    <source>
        <dbReference type="SAM" id="MobiDB-lite"/>
    </source>
</evidence>
<name>A0A8E0S573_9TREM</name>
<keyword evidence="2" id="KW-0812">Transmembrane</keyword>
<accession>A0A8E0S573</accession>
<feature type="transmembrane region" description="Helical" evidence="2">
    <location>
        <begin position="75"/>
        <end position="92"/>
    </location>
</feature>
<feature type="compositionally biased region" description="Polar residues" evidence="1">
    <location>
        <begin position="707"/>
        <end position="721"/>
    </location>
</feature>
<feature type="region of interest" description="Disordered" evidence="1">
    <location>
        <begin position="465"/>
        <end position="485"/>
    </location>
</feature>
<dbReference type="Proteomes" id="UP000728185">
    <property type="component" value="Unassembled WGS sequence"/>
</dbReference>
<feature type="region of interest" description="Disordered" evidence="1">
    <location>
        <begin position="672"/>
        <end position="749"/>
    </location>
</feature>
<keyword evidence="2" id="KW-1133">Transmembrane helix</keyword>
<protein>
    <submittedName>
        <fullName evidence="3">Uncharacterized protein</fullName>
    </submittedName>
</protein>
<evidence type="ECO:0000313" key="3">
    <source>
        <dbReference type="EMBL" id="KAA0199493.1"/>
    </source>
</evidence>
<feature type="transmembrane region" description="Helical" evidence="2">
    <location>
        <begin position="98"/>
        <end position="117"/>
    </location>
</feature>
<dbReference type="PANTHER" id="PTHR21579:SF20">
    <property type="entry name" value="PROTEIN TINCAR"/>
    <property type="match status" value="1"/>
</dbReference>
<evidence type="ECO:0000313" key="4">
    <source>
        <dbReference type="Proteomes" id="UP000728185"/>
    </source>
</evidence>
<keyword evidence="4" id="KW-1185">Reference proteome</keyword>
<proteinExistence type="predicted"/>
<evidence type="ECO:0000256" key="2">
    <source>
        <dbReference type="SAM" id="Phobius"/>
    </source>
</evidence>
<organism evidence="3 4">
    <name type="scientific">Fasciolopsis buskii</name>
    <dbReference type="NCBI Taxonomy" id="27845"/>
    <lineage>
        <taxon>Eukaryota</taxon>
        <taxon>Metazoa</taxon>
        <taxon>Spiralia</taxon>
        <taxon>Lophotrochozoa</taxon>
        <taxon>Platyhelminthes</taxon>
        <taxon>Trematoda</taxon>
        <taxon>Digenea</taxon>
        <taxon>Plagiorchiida</taxon>
        <taxon>Echinostomata</taxon>
        <taxon>Echinostomatoidea</taxon>
        <taxon>Fasciolidae</taxon>
        <taxon>Fasciolopsis</taxon>
    </lineage>
</organism>
<comment type="caution">
    <text evidence="3">The sequence shown here is derived from an EMBL/GenBank/DDBJ whole genome shotgun (WGS) entry which is preliminary data.</text>
</comment>
<feature type="region of interest" description="Disordered" evidence="1">
    <location>
        <begin position="234"/>
        <end position="254"/>
    </location>
</feature>
<reference evidence="3" key="1">
    <citation type="submission" date="2019-05" db="EMBL/GenBank/DDBJ databases">
        <title>Annotation for the trematode Fasciolopsis buski.</title>
        <authorList>
            <person name="Choi Y.-J."/>
        </authorList>
    </citation>
    <scope>NUCLEOTIDE SEQUENCE</scope>
    <source>
        <strain evidence="3">HT</strain>
        <tissue evidence="3">Whole worm</tissue>
    </source>
</reference>